<name>A0A0A8XSB5_ARUDO</name>
<feature type="transmembrane region" description="Helical" evidence="1">
    <location>
        <begin position="68"/>
        <end position="87"/>
    </location>
</feature>
<evidence type="ECO:0000313" key="2">
    <source>
        <dbReference type="EMBL" id="JAD16756.1"/>
    </source>
</evidence>
<keyword evidence="1" id="KW-0472">Membrane</keyword>
<dbReference type="AlphaFoldDB" id="A0A0A8XSB5"/>
<reference evidence="2" key="2">
    <citation type="journal article" date="2015" name="Data Brief">
        <title>Shoot transcriptome of the giant reed, Arundo donax.</title>
        <authorList>
            <person name="Barrero R.A."/>
            <person name="Guerrero F.D."/>
            <person name="Moolhuijzen P."/>
            <person name="Goolsby J.A."/>
            <person name="Tidwell J."/>
            <person name="Bellgard S.E."/>
            <person name="Bellgard M.I."/>
        </authorList>
    </citation>
    <scope>NUCLEOTIDE SEQUENCE</scope>
    <source>
        <tissue evidence="2">Shoot tissue taken approximately 20 cm above the soil surface</tissue>
    </source>
</reference>
<organism evidence="2">
    <name type="scientific">Arundo donax</name>
    <name type="common">Giant reed</name>
    <name type="synonym">Donax arundinaceus</name>
    <dbReference type="NCBI Taxonomy" id="35708"/>
    <lineage>
        <taxon>Eukaryota</taxon>
        <taxon>Viridiplantae</taxon>
        <taxon>Streptophyta</taxon>
        <taxon>Embryophyta</taxon>
        <taxon>Tracheophyta</taxon>
        <taxon>Spermatophyta</taxon>
        <taxon>Magnoliopsida</taxon>
        <taxon>Liliopsida</taxon>
        <taxon>Poales</taxon>
        <taxon>Poaceae</taxon>
        <taxon>PACMAD clade</taxon>
        <taxon>Arundinoideae</taxon>
        <taxon>Arundineae</taxon>
        <taxon>Arundo</taxon>
    </lineage>
</organism>
<evidence type="ECO:0000256" key="1">
    <source>
        <dbReference type="SAM" id="Phobius"/>
    </source>
</evidence>
<reference evidence="2" key="1">
    <citation type="submission" date="2014-09" db="EMBL/GenBank/DDBJ databases">
        <authorList>
            <person name="Magalhaes I.L.F."/>
            <person name="Oliveira U."/>
            <person name="Santos F.R."/>
            <person name="Vidigal T.H.D.A."/>
            <person name="Brescovit A.D."/>
            <person name="Santos A.J."/>
        </authorList>
    </citation>
    <scope>NUCLEOTIDE SEQUENCE</scope>
    <source>
        <tissue evidence="2">Shoot tissue taken approximately 20 cm above the soil surface</tissue>
    </source>
</reference>
<keyword evidence="1" id="KW-0812">Transmembrane</keyword>
<sequence length="88" mass="9215">MCSLDESPMDLAPMLPTMAQAPVARVITNMARNGASVLLRSLISSTTRSDGAATSVTAIGTTALRRRYTLVVEYLAVVALGMVSAMVV</sequence>
<keyword evidence="1" id="KW-1133">Transmembrane helix</keyword>
<dbReference type="EMBL" id="GBRH01281139">
    <property type="protein sequence ID" value="JAD16756.1"/>
    <property type="molecule type" value="Transcribed_RNA"/>
</dbReference>
<accession>A0A0A8XSB5</accession>
<protein>
    <submittedName>
        <fullName evidence="2">Uncharacterized protein</fullName>
    </submittedName>
</protein>
<proteinExistence type="predicted"/>